<sequence>MESIRLEINHGGQFKTNEGIYYYTGGTSENIYNVDIRSLSVETLLKFLKEIGYGDGLKLYYKPHKVTGKEGYKLIWNLESIKDLQEVAKTGGFVNIYVDHCGEEKRKNVVEERMNIVGEGNEVESDDPDYEDDEYSDSEEEDELESDDDNVQSDVDDELEAIREKKKMLREGKIDPLKEGNLTEMHIGNGSHNVPIETTYDTREQHERHEAGSKRKHDGHMGEIPEWSSFVQYEYKQLAEAFPKFNDNNDIGVDKVGKMVDENEDSDSFDVLSMESSDTSDNEDVVSTRKNKKNQQPNYPTFNPNTSIEHIEFEPGMIFTSREQLKEAIRNYVVAKQRRVFIKRNDFKRMQAKCREGCKWELWASRLNNDEAFQIKTYKRQHNCIIMSKQRMVKSDWLAKKFGSTIRSNPRWKLKDFAEAINQKYKLICTINQCWWAKKIAMSELESVLQEHYGRLWDYGAEILRTNPRSSVFIKGEVTTAHSSVEQGQKKRRVEHVNSSAEPPSTPTHPPAQQPAQPKKRGRPPKAAPQVKKVNKPSGVGVFLGDDGHTYLSSSATTLRVTSSQPNSSSHGAATSSSRPTRNPQATSMASRKLLSMSRGLFHRLTSVRNNLPVVSRIPAQKAGIFLSQVKQFTSDASNASADKTDDTFLEKGPVRSGLSFLTSNNRSRRKIWKMLLSRKLLWFSNVAMKMLNRRSANWKPKNIGVSILLLLRRWRENLWNILKYIKSCQILSRLSDSSLFEGVWFKVEKVSCWT</sequence>
<evidence type="ECO:0000313" key="4">
    <source>
        <dbReference type="EMBL" id="KAK1361469.1"/>
    </source>
</evidence>
<feature type="region of interest" description="Disordered" evidence="1">
    <location>
        <begin position="483"/>
        <end position="542"/>
    </location>
</feature>
<feature type="compositionally biased region" description="Polar residues" evidence="1">
    <location>
        <begin position="579"/>
        <end position="590"/>
    </location>
</feature>
<feature type="region of interest" description="Disordered" evidence="1">
    <location>
        <begin position="177"/>
        <end position="196"/>
    </location>
</feature>
<feature type="compositionally biased region" description="Polar residues" evidence="1">
    <location>
        <begin position="558"/>
        <end position="567"/>
    </location>
</feature>
<dbReference type="Proteomes" id="UP001237642">
    <property type="component" value="Unassembled WGS sequence"/>
</dbReference>
<feature type="region of interest" description="Disordered" evidence="1">
    <location>
        <begin position="558"/>
        <end position="590"/>
    </location>
</feature>
<reference evidence="4" key="2">
    <citation type="submission" date="2023-05" db="EMBL/GenBank/DDBJ databases">
        <authorList>
            <person name="Schelkunov M.I."/>
        </authorList>
    </citation>
    <scope>NUCLEOTIDE SEQUENCE</scope>
    <source>
        <strain evidence="4">Hsosn_3</strain>
        <tissue evidence="4">Leaf</tissue>
    </source>
</reference>
<feature type="domain" description="PB1-like" evidence="3">
    <location>
        <begin position="2"/>
        <end position="100"/>
    </location>
</feature>
<dbReference type="AlphaFoldDB" id="A0AAD8H853"/>
<protein>
    <recommendedName>
        <fullName evidence="6">Transposase MuDR plant domain-containing protein</fullName>
    </recommendedName>
</protein>
<dbReference type="Pfam" id="PF03108">
    <property type="entry name" value="DBD_Tnp_Mut"/>
    <property type="match status" value="1"/>
</dbReference>
<evidence type="ECO:0008006" key="6">
    <source>
        <dbReference type="Google" id="ProtNLM"/>
    </source>
</evidence>
<evidence type="ECO:0000313" key="5">
    <source>
        <dbReference type="Proteomes" id="UP001237642"/>
    </source>
</evidence>
<gene>
    <name evidence="4" type="ORF">POM88_045943</name>
</gene>
<dbReference type="Pfam" id="PF26130">
    <property type="entry name" value="PB1-like"/>
    <property type="match status" value="1"/>
</dbReference>
<evidence type="ECO:0000259" key="2">
    <source>
        <dbReference type="Pfam" id="PF03108"/>
    </source>
</evidence>
<evidence type="ECO:0000256" key="1">
    <source>
        <dbReference type="SAM" id="MobiDB-lite"/>
    </source>
</evidence>
<feature type="region of interest" description="Disordered" evidence="1">
    <location>
        <begin position="202"/>
        <end position="222"/>
    </location>
</feature>
<dbReference type="EMBL" id="JAUIZM010000010">
    <property type="protein sequence ID" value="KAK1361469.1"/>
    <property type="molecule type" value="Genomic_DNA"/>
</dbReference>
<keyword evidence="5" id="KW-1185">Reference proteome</keyword>
<accession>A0AAD8H853</accession>
<feature type="region of interest" description="Disordered" evidence="1">
    <location>
        <begin position="267"/>
        <end position="306"/>
    </location>
</feature>
<feature type="domain" description="Transposase MuDR plant" evidence="2">
    <location>
        <begin position="315"/>
        <end position="375"/>
    </location>
</feature>
<proteinExistence type="predicted"/>
<name>A0AAD8H853_9APIA</name>
<feature type="compositionally biased region" description="Low complexity" evidence="1">
    <location>
        <begin position="568"/>
        <end position="578"/>
    </location>
</feature>
<dbReference type="PANTHER" id="PTHR31973">
    <property type="entry name" value="POLYPROTEIN, PUTATIVE-RELATED"/>
    <property type="match status" value="1"/>
</dbReference>
<dbReference type="PANTHER" id="PTHR31973:SF189">
    <property type="entry name" value="TRANSPOSASE, MUDR, PLANT, MULE TRANSPOSASE DOMAIN PROTEIN-RELATED"/>
    <property type="match status" value="1"/>
</dbReference>
<evidence type="ECO:0000259" key="3">
    <source>
        <dbReference type="Pfam" id="PF26130"/>
    </source>
</evidence>
<feature type="compositionally biased region" description="Acidic residues" evidence="1">
    <location>
        <begin position="121"/>
        <end position="156"/>
    </location>
</feature>
<feature type="compositionally biased region" description="Pro residues" evidence="1">
    <location>
        <begin position="504"/>
        <end position="513"/>
    </location>
</feature>
<feature type="region of interest" description="Disordered" evidence="1">
    <location>
        <begin position="117"/>
        <end position="156"/>
    </location>
</feature>
<dbReference type="InterPro" id="IPR004332">
    <property type="entry name" value="Transposase_MuDR"/>
</dbReference>
<reference evidence="4" key="1">
    <citation type="submission" date="2023-02" db="EMBL/GenBank/DDBJ databases">
        <title>Genome of toxic invasive species Heracleum sosnowskyi carries increased number of genes despite the absence of recent whole-genome duplications.</title>
        <authorList>
            <person name="Schelkunov M."/>
            <person name="Shtratnikova V."/>
            <person name="Makarenko M."/>
            <person name="Klepikova A."/>
            <person name="Omelchenko D."/>
            <person name="Novikova G."/>
            <person name="Obukhova E."/>
            <person name="Bogdanov V."/>
            <person name="Penin A."/>
            <person name="Logacheva M."/>
        </authorList>
    </citation>
    <scope>NUCLEOTIDE SEQUENCE</scope>
    <source>
        <strain evidence="4">Hsosn_3</strain>
        <tissue evidence="4">Leaf</tissue>
    </source>
</reference>
<dbReference type="InterPro" id="IPR058594">
    <property type="entry name" value="PB1-like_dom_pln"/>
</dbReference>
<comment type="caution">
    <text evidence="4">The sequence shown here is derived from an EMBL/GenBank/DDBJ whole genome shotgun (WGS) entry which is preliminary data.</text>
</comment>
<feature type="compositionally biased region" description="Polar residues" evidence="1">
    <location>
        <begin position="294"/>
        <end position="306"/>
    </location>
</feature>
<organism evidence="4 5">
    <name type="scientific">Heracleum sosnowskyi</name>
    <dbReference type="NCBI Taxonomy" id="360622"/>
    <lineage>
        <taxon>Eukaryota</taxon>
        <taxon>Viridiplantae</taxon>
        <taxon>Streptophyta</taxon>
        <taxon>Embryophyta</taxon>
        <taxon>Tracheophyta</taxon>
        <taxon>Spermatophyta</taxon>
        <taxon>Magnoliopsida</taxon>
        <taxon>eudicotyledons</taxon>
        <taxon>Gunneridae</taxon>
        <taxon>Pentapetalae</taxon>
        <taxon>asterids</taxon>
        <taxon>campanulids</taxon>
        <taxon>Apiales</taxon>
        <taxon>Apiaceae</taxon>
        <taxon>Apioideae</taxon>
        <taxon>apioid superclade</taxon>
        <taxon>Tordylieae</taxon>
        <taxon>Tordyliinae</taxon>
        <taxon>Heracleum</taxon>
    </lineage>
</organism>